<evidence type="ECO:0000259" key="2">
    <source>
        <dbReference type="Pfam" id="PF12697"/>
    </source>
</evidence>
<dbReference type="AlphaFoldDB" id="A0AAJ2LMG7"/>
<feature type="domain" description="AB hydrolase-1" evidence="2">
    <location>
        <begin position="37"/>
        <end position="268"/>
    </location>
</feature>
<dbReference type="PANTHER" id="PTHR43689">
    <property type="entry name" value="HYDROLASE"/>
    <property type="match status" value="1"/>
</dbReference>
<dbReference type="Pfam" id="PF12697">
    <property type="entry name" value="Abhydrolase_6"/>
    <property type="match status" value="1"/>
</dbReference>
<dbReference type="InterPro" id="IPR000073">
    <property type="entry name" value="AB_hydrolase_1"/>
</dbReference>
<dbReference type="PRINTS" id="PR00111">
    <property type="entry name" value="ABHYDROLASE"/>
</dbReference>
<dbReference type="Gene3D" id="3.40.50.1820">
    <property type="entry name" value="alpha/beta hydrolase"/>
    <property type="match status" value="1"/>
</dbReference>
<dbReference type="EMBL" id="JAVLSF010000025">
    <property type="protein sequence ID" value="MDR9776567.1"/>
    <property type="molecule type" value="Genomic_DNA"/>
</dbReference>
<feature type="region of interest" description="Disordered" evidence="1">
    <location>
        <begin position="308"/>
        <end position="327"/>
    </location>
</feature>
<comment type="caution">
    <text evidence="3">The sequence shown here is derived from an EMBL/GenBank/DDBJ whole genome shotgun (WGS) entry which is preliminary data.</text>
</comment>
<protein>
    <submittedName>
        <fullName evidence="3">Alpha/beta hydrolase</fullName>
    </submittedName>
</protein>
<keyword evidence="3" id="KW-0378">Hydrolase</keyword>
<organism evidence="3 4">
    <name type="scientific">Rhizobium hidalgonense</name>
    <dbReference type="NCBI Taxonomy" id="1538159"/>
    <lineage>
        <taxon>Bacteria</taxon>
        <taxon>Pseudomonadati</taxon>
        <taxon>Pseudomonadota</taxon>
        <taxon>Alphaproteobacteria</taxon>
        <taxon>Hyphomicrobiales</taxon>
        <taxon>Rhizobiaceae</taxon>
        <taxon>Rhizobium/Agrobacterium group</taxon>
        <taxon>Rhizobium</taxon>
    </lineage>
</organism>
<dbReference type="Proteomes" id="UP001268610">
    <property type="component" value="Unassembled WGS sequence"/>
</dbReference>
<dbReference type="PANTHER" id="PTHR43689:SF8">
    <property type="entry name" value="ALPHA_BETA-HYDROLASES SUPERFAMILY PROTEIN"/>
    <property type="match status" value="1"/>
</dbReference>
<evidence type="ECO:0000313" key="4">
    <source>
        <dbReference type="Proteomes" id="UP001268610"/>
    </source>
</evidence>
<gene>
    <name evidence="3" type="ORF">RJJ65_28735</name>
</gene>
<sequence length="327" mass="35982">MRFMSAKPLQPTLGTTIHVEDQDVHILDGGNSHGIPVVLLHGCGSLAQEILLPFDNSDFRIIAPDRPGYGLSTPLAPAERGPEGQSFWLERLLASLDLPEVRIVAHSIGSAAALHLAARRPGLVSGLFLISPCCAPMPSRPLIVLRSAVAPVVGPLIRQHVISRWPSFFLDRGLRSSSFPNPLPSHLSCLPASQVINPINIRTMADELRAFNRDMERLPDLRGDLPLHVLFGMADRVISPNWHIDWLCRKHPGPIVRLLEGVGHLPHHVIPGVAREMLCDLVEAFAQETELPRVRSIGLQAVAERDMPISEETNARPFNSKRRGIPE</sequence>
<dbReference type="GO" id="GO:0016787">
    <property type="term" value="F:hydrolase activity"/>
    <property type="evidence" value="ECO:0007669"/>
    <property type="project" value="UniProtKB-KW"/>
</dbReference>
<evidence type="ECO:0000313" key="3">
    <source>
        <dbReference type="EMBL" id="MDR9776567.1"/>
    </source>
</evidence>
<accession>A0AAJ2LMG7</accession>
<dbReference type="InterPro" id="IPR029058">
    <property type="entry name" value="AB_hydrolase_fold"/>
</dbReference>
<dbReference type="SUPFAM" id="SSF53474">
    <property type="entry name" value="alpha/beta-Hydrolases"/>
    <property type="match status" value="1"/>
</dbReference>
<proteinExistence type="predicted"/>
<evidence type="ECO:0000256" key="1">
    <source>
        <dbReference type="SAM" id="MobiDB-lite"/>
    </source>
</evidence>
<reference evidence="3" key="1">
    <citation type="submission" date="2023-04" db="EMBL/GenBank/DDBJ databases">
        <title>Genomic characterization of faba bean (Vicia faba) microsymbionts in Mexican soils.</title>
        <authorList>
            <person name="Rivera Orduna F.N."/>
            <person name="Guevara-Luna J."/>
            <person name="Yan J."/>
            <person name="Arroyo-Herrera I."/>
            <person name="Li Y."/>
            <person name="Vasquez-Murrieta M.S."/>
            <person name="Wang E.T."/>
        </authorList>
    </citation>
    <scope>NUCLEOTIDE SEQUENCE</scope>
    <source>
        <strain evidence="3">CH26</strain>
    </source>
</reference>
<dbReference type="RefSeq" id="WP_310856141.1">
    <property type="nucleotide sequence ID" value="NZ_JAVLSD010000026.1"/>
</dbReference>
<name>A0AAJ2LMG7_9HYPH</name>